<accession>A0A1G2DXS3</accession>
<feature type="domain" description="Methyltransferase" evidence="1">
    <location>
        <begin position="51"/>
        <end position="141"/>
    </location>
</feature>
<evidence type="ECO:0000313" key="3">
    <source>
        <dbReference type="Proteomes" id="UP000178893"/>
    </source>
</evidence>
<dbReference type="Gene3D" id="3.40.50.150">
    <property type="entry name" value="Vaccinia Virus protein VP39"/>
    <property type="match status" value="1"/>
</dbReference>
<dbReference type="Pfam" id="PF13847">
    <property type="entry name" value="Methyltransf_31"/>
    <property type="match status" value="1"/>
</dbReference>
<dbReference type="SUPFAM" id="SSF53335">
    <property type="entry name" value="S-adenosyl-L-methionine-dependent methyltransferases"/>
    <property type="match status" value="1"/>
</dbReference>
<evidence type="ECO:0000313" key="2">
    <source>
        <dbReference type="EMBL" id="OGZ18355.1"/>
    </source>
</evidence>
<dbReference type="EMBL" id="MHLW01000004">
    <property type="protein sequence ID" value="OGZ18355.1"/>
    <property type="molecule type" value="Genomic_DNA"/>
</dbReference>
<gene>
    <name evidence="2" type="ORF">A2V72_01110</name>
</gene>
<dbReference type="InterPro" id="IPR029063">
    <property type="entry name" value="SAM-dependent_MTases_sf"/>
</dbReference>
<evidence type="ECO:0000259" key="1">
    <source>
        <dbReference type="Pfam" id="PF13847"/>
    </source>
</evidence>
<comment type="caution">
    <text evidence="2">The sequence shown here is derived from an EMBL/GenBank/DDBJ whole genome shotgun (WGS) entry which is preliminary data.</text>
</comment>
<dbReference type="InterPro" id="IPR025714">
    <property type="entry name" value="Methyltranfer_dom"/>
</dbReference>
<dbReference type="PANTHER" id="PTHR43861">
    <property type="entry name" value="TRANS-ACONITATE 2-METHYLTRANSFERASE-RELATED"/>
    <property type="match status" value="1"/>
</dbReference>
<name>A0A1G2DXS3_9BACT</name>
<reference evidence="2 3" key="1">
    <citation type="journal article" date="2016" name="Nat. Commun.">
        <title>Thousands of microbial genomes shed light on interconnected biogeochemical processes in an aquifer system.</title>
        <authorList>
            <person name="Anantharaman K."/>
            <person name="Brown C.T."/>
            <person name="Hug L.A."/>
            <person name="Sharon I."/>
            <person name="Castelle C.J."/>
            <person name="Probst A.J."/>
            <person name="Thomas B.C."/>
            <person name="Singh A."/>
            <person name="Wilkins M.J."/>
            <person name="Karaoz U."/>
            <person name="Brodie E.L."/>
            <person name="Williams K.H."/>
            <person name="Hubbard S.S."/>
            <person name="Banfield J.F."/>
        </authorList>
    </citation>
    <scope>NUCLEOTIDE SEQUENCE [LARGE SCALE GENOMIC DNA]</scope>
</reference>
<proteinExistence type="predicted"/>
<dbReference type="AlphaFoldDB" id="A0A1G2DXS3"/>
<protein>
    <recommendedName>
        <fullName evidence="1">Methyltransferase domain-containing protein</fullName>
    </recommendedName>
</protein>
<sequence length="211" mass="24758">MIYKIIVKIILRSHTFFYRWSGFFSGKAEGGVHPKHRLTNYHKFFIDNVEPNDTVLDIGCGKGELTFDLAKKAKNVVGVDFNEKSINLAKNKFSAFNIKYFLGDVTKDLPDQKFDVLVLSNVLEHIENRIEFLNKIKKLGNKILIRVPMINRDWITLYKKELGLEWRLNRGHFTEYTLESFKKEIEQAGLFIQDYSVQFGEIWAVIKKYEQ</sequence>
<organism evidence="2 3">
    <name type="scientific">Candidatus Nealsonbacteria bacterium RBG_13_37_56</name>
    <dbReference type="NCBI Taxonomy" id="1801661"/>
    <lineage>
        <taxon>Bacteria</taxon>
        <taxon>Candidatus Nealsoniibacteriota</taxon>
    </lineage>
</organism>
<dbReference type="Proteomes" id="UP000178893">
    <property type="component" value="Unassembled WGS sequence"/>
</dbReference>
<dbReference type="CDD" id="cd02440">
    <property type="entry name" value="AdoMet_MTases"/>
    <property type="match status" value="1"/>
</dbReference>